<dbReference type="EMBL" id="VIIS01000332">
    <property type="protein sequence ID" value="KAF0310227.1"/>
    <property type="molecule type" value="Genomic_DNA"/>
</dbReference>
<keyword evidence="11" id="KW-1185">Reference proteome</keyword>
<comment type="similarity">
    <text evidence="3 9">Belongs to the RFT1 family.</text>
</comment>
<feature type="transmembrane region" description="Helical" evidence="9">
    <location>
        <begin position="253"/>
        <end position="273"/>
    </location>
</feature>
<dbReference type="GO" id="GO:0005789">
    <property type="term" value="C:endoplasmic reticulum membrane"/>
    <property type="evidence" value="ECO:0007669"/>
    <property type="project" value="UniProtKB-SubCell"/>
</dbReference>
<evidence type="ECO:0000256" key="7">
    <source>
        <dbReference type="ARBA" id="ARBA00023136"/>
    </source>
</evidence>
<keyword evidence="5" id="KW-0256">Endoplasmic reticulum</keyword>
<organism evidence="10 11">
    <name type="scientific">Amphibalanus amphitrite</name>
    <name type="common">Striped barnacle</name>
    <name type="synonym">Balanus amphitrite</name>
    <dbReference type="NCBI Taxonomy" id="1232801"/>
    <lineage>
        <taxon>Eukaryota</taxon>
        <taxon>Metazoa</taxon>
        <taxon>Ecdysozoa</taxon>
        <taxon>Arthropoda</taxon>
        <taxon>Crustacea</taxon>
        <taxon>Multicrustacea</taxon>
        <taxon>Cirripedia</taxon>
        <taxon>Thoracica</taxon>
        <taxon>Thoracicalcarea</taxon>
        <taxon>Balanomorpha</taxon>
        <taxon>Balanoidea</taxon>
        <taxon>Balanidae</taxon>
        <taxon>Amphibalaninae</taxon>
        <taxon>Amphibalanus</taxon>
    </lineage>
</organism>
<evidence type="ECO:0000256" key="8">
    <source>
        <dbReference type="ARBA" id="ARBA00045912"/>
    </source>
</evidence>
<evidence type="ECO:0000256" key="9">
    <source>
        <dbReference type="RuleBase" id="RU365067"/>
    </source>
</evidence>
<dbReference type="Proteomes" id="UP000440578">
    <property type="component" value="Unassembled WGS sequence"/>
</dbReference>
<protein>
    <recommendedName>
        <fullName evidence="9">Protein RFT1 homolog</fullName>
    </recommendedName>
</protein>
<dbReference type="OrthoDB" id="6370545at2759"/>
<dbReference type="InterPro" id="IPR007594">
    <property type="entry name" value="RFT1"/>
</dbReference>
<dbReference type="GO" id="GO:0006488">
    <property type="term" value="P:dolichol-linked oligosaccharide biosynthetic process"/>
    <property type="evidence" value="ECO:0007669"/>
    <property type="project" value="InterPro"/>
</dbReference>
<evidence type="ECO:0000256" key="2">
    <source>
        <dbReference type="ARBA" id="ARBA00004922"/>
    </source>
</evidence>
<proteinExistence type="inferred from homology"/>
<evidence type="ECO:0000256" key="4">
    <source>
        <dbReference type="ARBA" id="ARBA00022692"/>
    </source>
</evidence>
<evidence type="ECO:0000313" key="11">
    <source>
        <dbReference type="Proteomes" id="UP000440578"/>
    </source>
</evidence>
<name>A0A6A4WSR1_AMPAM</name>
<evidence type="ECO:0000256" key="6">
    <source>
        <dbReference type="ARBA" id="ARBA00022989"/>
    </source>
</evidence>
<feature type="transmembrane region" description="Helical" evidence="9">
    <location>
        <begin position="135"/>
        <end position="153"/>
    </location>
</feature>
<feature type="transmembrane region" description="Helical" evidence="9">
    <location>
        <begin position="165"/>
        <end position="191"/>
    </location>
</feature>
<dbReference type="Pfam" id="PF04506">
    <property type="entry name" value="Rft-1"/>
    <property type="match status" value="2"/>
</dbReference>
<reference evidence="10 11" key="1">
    <citation type="submission" date="2019-07" db="EMBL/GenBank/DDBJ databases">
        <title>Draft genome assembly of a fouling barnacle, Amphibalanus amphitrite (Darwin, 1854): The first reference genome for Thecostraca.</title>
        <authorList>
            <person name="Kim W."/>
        </authorList>
    </citation>
    <scope>NUCLEOTIDE SEQUENCE [LARGE SCALE GENOMIC DNA]</scope>
    <source>
        <strain evidence="10">SNU_AA5</strain>
        <tissue evidence="10">Soma without cirri and trophi</tissue>
    </source>
</reference>
<dbReference type="PANTHER" id="PTHR13117:SF5">
    <property type="entry name" value="PROTEIN RFT1 HOMOLOG"/>
    <property type="match status" value="1"/>
</dbReference>
<comment type="subcellular location">
    <subcellularLocation>
        <location evidence="1 9">Endoplasmic reticulum membrane</location>
        <topology evidence="1 9">Multi-pass membrane protein</topology>
    </subcellularLocation>
</comment>
<accession>A0A6A4WSR1</accession>
<comment type="function">
    <text evidence="8 9">Intramembrane glycolipid transporter that operates in the biosynthetic pathway of dolichol-linked oligosaccharides, the glycan precursors employed in protein asparagine (N)-glycosylation. The sequential addition of sugars to dolichol pyrophosphate produces dolichol-linked oligosaccharides containing fourteen sugars, including two GlcNAcs, nine mannoses and three glucoses. Once assembled, the oligosaccharide is transferred from the lipid to nascent proteins by oligosaccharyltransferases. The assembly of dolichol-linked oligosaccharides begins on the cytosolic side of the endoplasmic reticulum membrane and finishes in its lumen. RFT1 could mediate the translocation of the cytosolically oriented intermediate DolPP-GlcNAc2Man5, produced by ALG11, into the ER lumen where dolichol-linked oligosaccharides assembly continues. However, the intramembrane lipid transporter activity could not be confirmed in vitro.</text>
</comment>
<gene>
    <name evidence="10" type="primary">RFT1_6</name>
    <name evidence="10" type="ORF">FJT64_018736</name>
</gene>
<sequence length="293" mass="31184">MLKQLLTEGERYLMTAFHLLDFSEQGLYDVVANLGSLAARFLFQPVEKNAYVYFSRTVERGKVGGNVADCVVGAGVCRGGPGSARPAARHEPARSGCRHVRLELPPPPPLLLRLYGGALLAAGPAVSLLRAQCAYVLLLAVNGVLECYTFAVMRQEQINGYNRKMVLLSVIFVISTGIFTRLFGGVGFILANCVNMLTRIYVCYRFVAGLPLEPAVSVPPLLGLRPPPAVAAALVTAGLLAAGSESWLYPSSAAAHVAVGALCGAAVVAAAVYSELRLLQAVRERVGDKLKRS</sequence>
<dbReference type="AlphaFoldDB" id="A0A6A4WSR1"/>
<keyword evidence="4 9" id="KW-0812">Transmembrane</keyword>
<keyword evidence="7 9" id="KW-0472">Membrane</keyword>
<evidence type="ECO:0000313" key="10">
    <source>
        <dbReference type="EMBL" id="KAF0310227.1"/>
    </source>
</evidence>
<comment type="caution">
    <text evidence="10">The sequence shown here is derived from an EMBL/GenBank/DDBJ whole genome shotgun (WGS) entry which is preliminary data.</text>
</comment>
<evidence type="ECO:0000256" key="1">
    <source>
        <dbReference type="ARBA" id="ARBA00004477"/>
    </source>
</evidence>
<evidence type="ECO:0000256" key="5">
    <source>
        <dbReference type="ARBA" id="ARBA00022824"/>
    </source>
</evidence>
<feature type="transmembrane region" description="Helical" evidence="9">
    <location>
        <begin position="110"/>
        <end position="129"/>
    </location>
</feature>
<comment type="pathway">
    <text evidence="2">Protein modification; protein glycosylation.</text>
</comment>
<dbReference type="PANTHER" id="PTHR13117">
    <property type="entry name" value="ENDOPLASMIC RETICULUM MULTISPAN TRANSMEMBRANE PROTEIN-RELATED"/>
    <property type="match status" value="1"/>
</dbReference>
<comment type="caution">
    <text evidence="9">Lacks conserved residue(s) required for the propagation of feature annotation.</text>
</comment>
<dbReference type="GO" id="GO:0034203">
    <property type="term" value="P:glycolipid translocation"/>
    <property type="evidence" value="ECO:0007669"/>
    <property type="project" value="TreeGrafter"/>
</dbReference>
<keyword evidence="6 9" id="KW-1133">Transmembrane helix</keyword>
<evidence type="ECO:0000256" key="3">
    <source>
        <dbReference type="ARBA" id="ARBA00010288"/>
    </source>
</evidence>